<evidence type="ECO:0000313" key="9">
    <source>
        <dbReference type="Proteomes" id="UP000002812"/>
    </source>
</evidence>
<gene>
    <name evidence="8" type="ORF">Ao3042_04413</name>
</gene>
<name>I8A451_ASPO3</name>
<dbReference type="Proteomes" id="UP000002812">
    <property type="component" value="Unassembled WGS sequence"/>
</dbReference>
<dbReference type="PANTHER" id="PTHR47103:SF8">
    <property type="entry name" value="DNA-BINDING PROTEIN"/>
    <property type="match status" value="1"/>
</dbReference>
<keyword evidence="1" id="KW-0479">Metal-binding</keyword>
<keyword evidence="4" id="KW-0862">Zinc</keyword>
<evidence type="ECO:0000256" key="2">
    <source>
        <dbReference type="ARBA" id="ARBA00022737"/>
    </source>
</evidence>
<organism evidence="8 9">
    <name type="scientific">Aspergillus oryzae (strain 3.042)</name>
    <name type="common">Yellow koji mold</name>
    <dbReference type="NCBI Taxonomy" id="1160506"/>
    <lineage>
        <taxon>Eukaryota</taxon>
        <taxon>Fungi</taxon>
        <taxon>Dikarya</taxon>
        <taxon>Ascomycota</taxon>
        <taxon>Pezizomycotina</taxon>
        <taxon>Eurotiomycetes</taxon>
        <taxon>Eurotiomycetidae</taxon>
        <taxon>Eurotiales</taxon>
        <taxon>Aspergillaceae</taxon>
        <taxon>Aspergillus</taxon>
        <taxon>Aspergillus subgen. Circumdati</taxon>
    </lineage>
</organism>
<dbReference type="Pfam" id="PF00098">
    <property type="entry name" value="zf-CCHC"/>
    <property type="match status" value="2"/>
</dbReference>
<dbReference type="InterPro" id="IPR001878">
    <property type="entry name" value="Znf_CCHC"/>
</dbReference>
<feature type="region of interest" description="Disordered" evidence="6">
    <location>
        <begin position="293"/>
        <end position="337"/>
    </location>
</feature>
<reference evidence="9" key="2">
    <citation type="submission" date="2012-06" db="EMBL/GenBank/DDBJ databases">
        <title>Comparative genomic analyses of Aspergillus oryzae 3.042 and A. oryzae RIB40 for soy-sauce fermentation.</title>
        <authorList>
            <person name="Zhao G."/>
            <person name="Hou L."/>
            <person name="Wang C."/>
            <person name="Cao X."/>
        </authorList>
    </citation>
    <scope>NUCLEOTIDE SEQUENCE [LARGE SCALE GENOMIC DNA]</scope>
    <source>
        <strain evidence="9">3.042</strain>
    </source>
</reference>
<accession>I8A451</accession>
<dbReference type="PROSITE" id="PS50158">
    <property type="entry name" value="ZF_CCHC"/>
    <property type="match status" value="2"/>
</dbReference>
<dbReference type="PANTHER" id="PTHR47103">
    <property type="entry name" value="DNA-BINDING PROTEIN"/>
    <property type="match status" value="1"/>
</dbReference>
<dbReference type="Gene3D" id="4.10.60.10">
    <property type="entry name" value="Zinc finger, CCHC-type"/>
    <property type="match status" value="2"/>
</dbReference>
<dbReference type="EMBL" id="AKHY01000128">
    <property type="protein sequence ID" value="EIT79284.1"/>
    <property type="molecule type" value="Genomic_DNA"/>
</dbReference>
<dbReference type="GO" id="GO:0008270">
    <property type="term" value="F:zinc ion binding"/>
    <property type="evidence" value="ECO:0007669"/>
    <property type="project" value="UniProtKB-KW"/>
</dbReference>
<feature type="domain" description="CCHC-type" evidence="7">
    <location>
        <begin position="248"/>
        <end position="264"/>
    </location>
</feature>
<keyword evidence="3 5" id="KW-0863">Zinc-finger</keyword>
<evidence type="ECO:0000256" key="4">
    <source>
        <dbReference type="ARBA" id="ARBA00022833"/>
    </source>
</evidence>
<evidence type="ECO:0000256" key="6">
    <source>
        <dbReference type="SAM" id="MobiDB-lite"/>
    </source>
</evidence>
<dbReference type="AlphaFoldDB" id="I8A451"/>
<dbReference type="SUPFAM" id="SSF57756">
    <property type="entry name" value="Retrovirus zinc finger-like domains"/>
    <property type="match status" value="2"/>
</dbReference>
<dbReference type="SMART" id="SM00343">
    <property type="entry name" value="ZnF_C2HC"/>
    <property type="match status" value="5"/>
</dbReference>
<protein>
    <recommendedName>
        <fullName evidence="7">CCHC-type domain-containing protein</fullName>
    </recommendedName>
</protein>
<feature type="domain" description="CCHC-type" evidence="7">
    <location>
        <begin position="49"/>
        <end position="64"/>
    </location>
</feature>
<dbReference type="InterPro" id="IPR036875">
    <property type="entry name" value="Znf_CCHC_sf"/>
</dbReference>
<evidence type="ECO:0000259" key="7">
    <source>
        <dbReference type="PROSITE" id="PS50158"/>
    </source>
</evidence>
<dbReference type="GO" id="GO:0003676">
    <property type="term" value="F:nucleic acid binding"/>
    <property type="evidence" value="ECO:0007669"/>
    <property type="project" value="InterPro"/>
</dbReference>
<dbReference type="HOGENOM" id="CLU_823812_0_0_1"/>
<evidence type="ECO:0000313" key="8">
    <source>
        <dbReference type="EMBL" id="EIT79284.1"/>
    </source>
</evidence>
<sequence>MGGWGADDGAAGWENAGDIAVEAMVISHVTALSPARVWPASTAVRKGTCRVCNQEGHPASQCPERPPDVCKNCKMEGHRTIDCKENRKFDLNNVPDKLPEEAWAAMQKASEEKDLEDFREALKIYSKAVPDATFVDIENKMRQDNLNFYLIAMEKPVGDCISVINLQGKLDCNPKPQRANLKERWPESVEENLERLEDAGIPYDREIPKCSNCGGNLYSRISSKEDKMGHTARGCKEEHVVHERVEVKCVNCSAVGHRARDCTEPRRDRFACRNLGHTVKRCPSAVVNDTGMGDNSGLGDSGNQNATADDGWAADNTGMADHSEAQPAEEGGCEPGW</sequence>
<proteinExistence type="predicted"/>
<evidence type="ECO:0000256" key="1">
    <source>
        <dbReference type="ARBA" id="ARBA00022723"/>
    </source>
</evidence>
<reference evidence="8 9" key="1">
    <citation type="journal article" date="2012" name="Eukaryot. Cell">
        <title>Draft genome sequence of Aspergillus oryzae strain 3.042.</title>
        <authorList>
            <person name="Zhao G."/>
            <person name="Yao Y."/>
            <person name="Qi W."/>
            <person name="Wang C."/>
            <person name="Hou L."/>
            <person name="Zeng B."/>
            <person name="Cao X."/>
        </authorList>
    </citation>
    <scope>NUCLEOTIDE SEQUENCE [LARGE SCALE GENOMIC DNA]</scope>
    <source>
        <strain evidence="8 9">3.042</strain>
    </source>
</reference>
<evidence type="ECO:0000256" key="3">
    <source>
        <dbReference type="ARBA" id="ARBA00022771"/>
    </source>
</evidence>
<dbReference type="OrthoDB" id="8026949at2759"/>
<evidence type="ECO:0000256" key="5">
    <source>
        <dbReference type="PROSITE-ProRule" id="PRU00047"/>
    </source>
</evidence>
<comment type="caution">
    <text evidence="8">The sequence shown here is derived from an EMBL/GenBank/DDBJ whole genome shotgun (WGS) entry which is preliminary data.</text>
</comment>
<keyword evidence="2" id="KW-0677">Repeat</keyword>